<accession>A0A1S6J7N7</accession>
<evidence type="ECO:0000313" key="2">
    <source>
        <dbReference type="EMBL" id="AQS67793.1"/>
    </source>
</evidence>
<dbReference type="Proteomes" id="UP000189443">
    <property type="component" value="Chromosome"/>
</dbReference>
<dbReference type="RefSeq" id="WP_055418097.1">
    <property type="nucleotide sequence ID" value="NZ_CP019724.1"/>
</dbReference>
<name>A0A1S6J7N7_9ACTN</name>
<keyword evidence="3" id="KW-1185">Reference proteome</keyword>
<feature type="region of interest" description="Disordered" evidence="1">
    <location>
        <begin position="1"/>
        <end position="47"/>
    </location>
</feature>
<dbReference type="OrthoDB" id="4140785at2"/>
<feature type="region of interest" description="Disordered" evidence="1">
    <location>
        <begin position="138"/>
        <end position="169"/>
    </location>
</feature>
<reference evidence="2 3" key="1">
    <citation type="submission" date="2017-02" db="EMBL/GenBank/DDBJ databases">
        <title>Streptomyces pactum ACT12 Genome sequencing and assembly.</title>
        <authorList>
            <person name="Xue Q."/>
            <person name="Yan X."/>
            <person name="Jia L."/>
            <person name="Yan H."/>
        </authorList>
    </citation>
    <scope>NUCLEOTIDE SEQUENCE [LARGE SCALE GENOMIC DNA]</scope>
    <source>
        <strain evidence="2 3">ACT12</strain>
    </source>
</reference>
<sequence length="454" mass="47841">MTVTAGNDQYGAALDPRSRADLGKPQGLKSAPRIPNPGYPHLGFNPVPGDTDTVRSLRKKLSGCAKVLQEAHDLVTKLLDGSYWKGDAAVAFREQLDGGPLPLNLKNAAHSIRKAARQLDRWEGELDDFQRRAGKLEADAKEAQGAVDRAQGRASKAGDDPDLKKDGTDHDAAQKALTRAHADLDDAQAELKKIIGKAKRLAEEHEEKAGYRADKIRDATKKLVPHEPGWFDEVLDWLGDNLPDILSFTAGLIGVVALLLSGPLGWGIATVAALMLTASGLSATALALRLNDPEVRASLWDGITKGELDADFWSNAVSVGADAAGAFPGVAAVAKGSFEATRALRRSSQVLDFWQKAGIYGSKVTGEARAITNLGNSTIARAVHGFSDPDRAARVIAGASGLTGVGTGGFGLYNKAVDAEDDGIKDGTVAGVDGSRLILDSGGLVDIARHVLCR</sequence>
<dbReference type="Gene3D" id="1.10.287.1490">
    <property type="match status" value="1"/>
</dbReference>
<evidence type="ECO:0000256" key="1">
    <source>
        <dbReference type="SAM" id="MobiDB-lite"/>
    </source>
</evidence>
<protein>
    <submittedName>
        <fullName evidence="2">Uncharacterized protein</fullName>
    </submittedName>
</protein>
<evidence type="ECO:0000313" key="3">
    <source>
        <dbReference type="Proteomes" id="UP000189443"/>
    </source>
</evidence>
<dbReference type="AlphaFoldDB" id="A0A1S6J7N7"/>
<dbReference type="EMBL" id="CP019724">
    <property type="protein sequence ID" value="AQS67793.1"/>
    <property type="molecule type" value="Genomic_DNA"/>
</dbReference>
<feature type="compositionally biased region" description="Basic and acidic residues" evidence="1">
    <location>
        <begin position="156"/>
        <end position="169"/>
    </location>
</feature>
<proteinExistence type="predicted"/>
<gene>
    <name evidence="2" type="ORF">B1H29_13435</name>
</gene>
<organism evidence="2 3">
    <name type="scientific">Streptomyces pactum</name>
    <dbReference type="NCBI Taxonomy" id="68249"/>
    <lineage>
        <taxon>Bacteria</taxon>
        <taxon>Bacillati</taxon>
        <taxon>Actinomycetota</taxon>
        <taxon>Actinomycetes</taxon>
        <taxon>Kitasatosporales</taxon>
        <taxon>Streptomycetaceae</taxon>
        <taxon>Streptomyces</taxon>
    </lineage>
</organism>
<dbReference type="KEGG" id="spac:B1H29_13435"/>